<sequence>MRADYASLVKYQKAPGSPFKCNAHLAYKFPAMAIDRSDAELFDELLVQHMPNQNPNSPNRTHMALVLPRYTIVDEWDWVDLVMQRPVVALLNDSVRAALGDPDSPDRNGIPPLSLFVLDVLDPGFLQLINALAAVALDLHFVNSLQLLVTHPLRPHPDQFCGDWDPPTNEQHQRKQHVVIPFWTKHSRSLRYLWMRDVPDDVLDIVRDHATRHALDATLLANVRLLDAIRDGNGEAIKDILANARAAADQDGVRPVA</sequence>
<dbReference type="Proteomes" id="UP000054350">
    <property type="component" value="Unassembled WGS sequence"/>
</dbReference>
<name>A0A0L0S158_ALLM3</name>
<organism evidence="1 2">
    <name type="scientific">Allomyces macrogynus (strain ATCC 38327)</name>
    <name type="common">Allomyces javanicus var. macrogynus</name>
    <dbReference type="NCBI Taxonomy" id="578462"/>
    <lineage>
        <taxon>Eukaryota</taxon>
        <taxon>Fungi</taxon>
        <taxon>Fungi incertae sedis</taxon>
        <taxon>Blastocladiomycota</taxon>
        <taxon>Blastocladiomycetes</taxon>
        <taxon>Blastocladiales</taxon>
        <taxon>Blastocladiaceae</taxon>
        <taxon>Allomyces</taxon>
    </lineage>
</organism>
<dbReference type="OrthoDB" id="10606015at2759"/>
<dbReference type="VEuPathDB" id="FungiDB:AMAG_01931"/>
<reference evidence="1 2" key="1">
    <citation type="submission" date="2009-11" db="EMBL/GenBank/DDBJ databases">
        <title>Annotation of Allomyces macrogynus ATCC 38327.</title>
        <authorList>
            <consortium name="The Broad Institute Genome Sequencing Platform"/>
            <person name="Russ C."/>
            <person name="Cuomo C."/>
            <person name="Burger G."/>
            <person name="Gray M.W."/>
            <person name="Holland P.W.H."/>
            <person name="King N."/>
            <person name="Lang F.B.F."/>
            <person name="Roger A.J."/>
            <person name="Ruiz-Trillo I."/>
            <person name="Young S.K."/>
            <person name="Zeng Q."/>
            <person name="Gargeya S."/>
            <person name="Fitzgerald M."/>
            <person name="Haas B."/>
            <person name="Abouelleil A."/>
            <person name="Alvarado L."/>
            <person name="Arachchi H.M."/>
            <person name="Berlin A."/>
            <person name="Chapman S.B."/>
            <person name="Gearin G."/>
            <person name="Goldberg J."/>
            <person name="Griggs A."/>
            <person name="Gujja S."/>
            <person name="Hansen M."/>
            <person name="Heiman D."/>
            <person name="Howarth C."/>
            <person name="Larimer J."/>
            <person name="Lui A."/>
            <person name="MacDonald P.J.P."/>
            <person name="McCowen C."/>
            <person name="Montmayeur A."/>
            <person name="Murphy C."/>
            <person name="Neiman D."/>
            <person name="Pearson M."/>
            <person name="Priest M."/>
            <person name="Roberts A."/>
            <person name="Saif S."/>
            <person name="Shea T."/>
            <person name="Sisk P."/>
            <person name="Stolte C."/>
            <person name="Sykes S."/>
            <person name="Wortman J."/>
            <person name="Nusbaum C."/>
            <person name="Birren B."/>
        </authorList>
    </citation>
    <scope>NUCLEOTIDE SEQUENCE [LARGE SCALE GENOMIC DNA]</scope>
    <source>
        <strain evidence="1 2">ATCC 38327</strain>
    </source>
</reference>
<dbReference type="EMBL" id="GG745330">
    <property type="protein sequence ID" value="KNE56089.1"/>
    <property type="molecule type" value="Genomic_DNA"/>
</dbReference>
<reference evidence="2" key="2">
    <citation type="submission" date="2009-11" db="EMBL/GenBank/DDBJ databases">
        <title>The Genome Sequence of Allomyces macrogynus strain ATCC 38327.</title>
        <authorList>
            <consortium name="The Broad Institute Genome Sequencing Platform"/>
            <person name="Russ C."/>
            <person name="Cuomo C."/>
            <person name="Shea T."/>
            <person name="Young S.K."/>
            <person name="Zeng Q."/>
            <person name="Koehrsen M."/>
            <person name="Haas B."/>
            <person name="Borodovsky M."/>
            <person name="Guigo R."/>
            <person name="Alvarado L."/>
            <person name="Berlin A."/>
            <person name="Borenstein D."/>
            <person name="Chen Z."/>
            <person name="Engels R."/>
            <person name="Freedman E."/>
            <person name="Gellesch M."/>
            <person name="Goldberg J."/>
            <person name="Griggs A."/>
            <person name="Gujja S."/>
            <person name="Heiman D."/>
            <person name="Hepburn T."/>
            <person name="Howarth C."/>
            <person name="Jen D."/>
            <person name="Larson L."/>
            <person name="Lewis B."/>
            <person name="Mehta T."/>
            <person name="Park D."/>
            <person name="Pearson M."/>
            <person name="Roberts A."/>
            <person name="Saif S."/>
            <person name="Shenoy N."/>
            <person name="Sisk P."/>
            <person name="Stolte C."/>
            <person name="Sykes S."/>
            <person name="Walk T."/>
            <person name="White J."/>
            <person name="Yandava C."/>
            <person name="Burger G."/>
            <person name="Gray M.W."/>
            <person name="Holland P.W.H."/>
            <person name="King N."/>
            <person name="Lang F.B.F."/>
            <person name="Roger A.J."/>
            <person name="Ruiz-Trillo I."/>
            <person name="Lander E."/>
            <person name="Nusbaum C."/>
        </authorList>
    </citation>
    <scope>NUCLEOTIDE SEQUENCE [LARGE SCALE GENOMIC DNA]</scope>
    <source>
        <strain evidence="2">ATCC 38327</strain>
    </source>
</reference>
<evidence type="ECO:0000313" key="2">
    <source>
        <dbReference type="Proteomes" id="UP000054350"/>
    </source>
</evidence>
<dbReference type="AlphaFoldDB" id="A0A0L0S158"/>
<accession>A0A0L0S158</accession>
<evidence type="ECO:0000313" key="1">
    <source>
        <dbReference type="EMBL" id="KNE56089.1"/>
    </source>
</evidence>
<protein>
    <submittedName>
        <fullName evidence="1">Uncharacterized protein</fullName>
    </submittedName>
</protein>
<gene>
    <name evidence="1" type="ORF">AMAG_01931</name>
</gene>
<keyword evidence="2" id="KW-1185">Reference proteome</keyword>
<proteinExistence type="predicted"/>